<sequence length="290" mass="31668">MSNQTLPPLPQNVSAASLLQQLASPTPAFIDNTIPSYLVNEMIRTLRHSTTVRIKRKRKMQAEIRARDGLSGTIAFSSSRHPNVGEINMAKPGTQEEKPMTEAEKEKAEEDQDVLRGLHESLHTIGLQVGGNIAEKITIFRSPFSTHLDTMKFICKEFFLHIYSKQIDNLRTNHRGVFVLQSNAFPPLMPLSTTNGSAADLEVAKIFLVYPSALIEGALGRLGINVEVLAESAELPQCTFTIKMTRNQPTGTAYFPLNTVGGNQPVIPATGAAAAANTSVEGYSVPRRAD</sequence>
<gene>
    <name evidence="1" type="ORF">QFC21_001688</name>
</gene>
<protein>
    <submittedName>
        <fullName evidence="1">Uncharacterized protein</fullName>
    </submittedName>
</protein>
<keyword evidence="2" id="KW-1185">Reference proteome</keyword>
<dbReference type="EMBL" id="JASBWT010000004">
    <property type="protein sequence ID" value="KAJ9105320.1"/>
    <property type="molecule type" value="Genomic_DNA"/>
</dbReference>
<proteinExistence type="predicted"/>
<comment type="caution">
    <text evidence="1">The sequence shown here is derived from an EMBL/GenBank/DDBJ whole genome shotgun (WGS) entry which is preliminary data.</text>
</comment>
<dbReference type="Proteomes" id="UP001227268">
    <property type="component" value="Unassembled WGS sequence"/>
</dbReference>
<reference evidence="1" key="1">
    <citation type="submission" date="2023-04" db="EMBL/GenBank/DDBJ databases">
        <title>Draft Genome sequencing of Naganishia species isolated from polar environments using Oxford Nanopore Technology.</title>
        <authorList>
            <person name="Leo P."/>
            <person name="Venkateswaran K."/>
        </authorList>
    </citation>
    <scope>NUCLEOTIDE SEQUENCE</scope>
    <source>
        <strain evidence="1">MNA-CCFEE 5423</strain>
    </source>
</reference>
<accession>A0ACC2W1Y3</accession>
<evidence type="ECO:0000313" key="1">
    <source>
        <dbReference type="EMBL" id="KAJ9105320.1"/>
    </source>
</evidence>
<evidence type="ECO:0000313" key="2">
    <source>
        <dbReference type="Proteomes" id="UP001227268"/>
    </source>
</evidence>
<organism evidence="1 2">
    <name type="scientific">Naganishia friedmannii</name>
    <dbReference type="NCBI Taxonomy" id="89922"/>
    <lineage>
        <taxon>Eukaryota</taxon>
        <taxon>Fungi</taxon>
        <taxon>Dikarya</taxon>
        <taxon>Basidiomycota</taxon>
        <taxon>Agaricomycotina</taxon>
        <taxon>Tremellomycetes</taxon>
        <taxon>Filobasidiales</taxon>
        <taxon>Filobasidiaceae</taxon>
        <taxon>Naganishia</taxon>
    </lineage>
</organism>
<name>A0ACC2W1Y3_9TREE</name>